<dbReference type="Proteomes" id="UP000271925">
    <property type="component" value="Unassembled WGS sequence"/>
</dbReference>
<feature type="transmembrane region" description="Helical" evidence="1">
    <location>
        <begin position="391"/>
        <end position="410"/>
    </location>
</feature>
<evidence type="ECO:0000256" key="1">
    <source>
        <dbReference type="SAM" id="Phobius"/>
    </source>
</evidence>
<feature type="transmembrane region" description="Helical" evidence="1">
    <location>
        <begin position="106"/>
        <end position="122"/>
    </location>
</feature>
<evidence type="ECO:0008006" key="4">
    <source>
        <dbReference type="Google" id="ProtNLM"/>
    </source>
</evidence>
<organism evidence="2 3">
    <name type="scientific">Larkinella rosea</name>
    <dbReference type="NCBI Taxonomy" id="2025312"/>
    <lineage>
        <taxon>Bacteria</taxon>
        <taxon>Pseudomonadati</taxon>
        <taxon>Bacteroidota</taxon>
        <taxon>Cytophagia</taxon>
        <taxon>Cytophagales</taxon>
        <taxon>Spirosomataceae</taxon>
        <taxon>Larkinella</taxon>
    </lineage>
</organism>
<feature type="transmembrane region" description="Helical" evidence="1">
    <location>
        <begin position="225"/>
        <end position="241"/>
    </location>
</feature>
<keyword evidence="1" id="KW-1133">Transmembrane helix</keyword>
<name>A0A3P1BZC9_9BACT</name>
<feature type="transmembrane region" description="Helical" evidence="1">
    <location>
        <begin position="75"/>
        <end position="94"/>
    </location>
</feature>
<accession>A0A3P1BZC9</accession>
<gene>
    <name evidence="2" type="ORF">EHT25_00610</name>
</gene>
<feature type="transmembrane region" description="Helical" evidence="1">
    <location>
        <begin position="200"/>
        <end position="219"/>
    </location>
</feature>
<feature type="transmembrane region" description="Helical" evidence="1">
    <location>
        <begin position="41"/>
        <end position="63"/>
    </location>
</feature>
<proteinExistence type="predicted"/>
<dbReference type="OrthoDB" id="930125at2"/>
<feature type="transmembrane region" description="Helical" evidence="1">
    <location>
        <begin position="253"/>
        <end position="273"/>
    </location>
</feature>
<feature type="transmembrane region" description="Helical" evidence="1">
    <location>
        <begin position="15"/>
        <end position="35"/>
    </location>
</feature>
<evidence type="ECO:0000313" key="2">
    <source>
        <dbReference type="EMBL" id="RRB06342.1"/>
    </source>
</evidence>
<feature type="transmembrane region" description="Helical" evidence="1">
    <location>
        <begin position="177"/>
        <end position="193"/>
    </location>
</feature>
<feature type="transmembrane region" description="Helical" evidence="1">
    <location>
        <begin position="358"/>
        <end position="379"/>
    </location>
</feature>
<keyword evidence="3" id="KW-1185">Reference proteome</keyword>
<dbReference type="AlphaFoldDB" id="A0A3P1BZC9"/>
<sequence>MRDILSYFTLRRLDLMRMVTGILIIIDGYPLIFFFKESLKLAPGSTAFTAAVLAMGYLLMIPTTIFRKLYRCNTVLLRFGIIFLIFSIVSMYVYPFIFFKSYTQDMLYYLYIFAFLFLLINTPNDIIEVFIPITVLFAVVSNLGLVYALLTDPTWTIGQRAAIQYGEGEYRTGNPHVFARNALICVVACGIWVTQPKTNFFVRIFAFFSCVFSMGILVLTQVRSSILALIIIIFCFLLFNVRPAQIKLLARTLIRPTSLLLIAVVFIGISLFIRRNIDLYAVLYGYAVAFIERNMENVFAVFGLKGQDNFAASLDASAGNRATSFLYLRILLEGHLHVILYGQGYKSTYLDVPILEALVNHGFVGFFLFACFILLMLVYSLKAMRDNPDPLSTFLAYFYIYMFVQMFTVGRPYEMAHWQPFCMLMRFIGMDRVFPRHLLNHPDKLESQLLA</sequence>
<feature type="transmembrane region" description="Helical" evidence="1">
    <location>
        <begin position="129"/>
        <end position="150"/>
    </location>
</feature>
<evidence type="ECO:0000313" key="3">
    <source>
        <dbReference type="Proteomes" id="UP000271925"/>
    </source>
</evidence>
<keyword evidence="1" id="KW-0812">Transmembrane</keyword>
<reference evidence="2 3" key="1">
    <citation type="submission" date="2018-11" db="EMBL/GenBank/DDBJ databases">
        <authorList>
            <person name="Zhou Z."/>
            <person name="Wang G."/>
        </authorList>
    </citation>
    <scope>NUCLEOTIDE SEQUENCE [LARGE SCALE GENOMIC DNA]</scope>
    <source>
        <strain evidence="2 3">KCTC52004</strain>
    </source>
</reference>
<dbReference type="RefSeq" id="WP_124869093.1">
    <property type="nucleotide sequence ID" value="NZ_RQJO01000007.1"/>
</dbReference>
<keyword evidence="1" id="KW-0472">Membrane</keyword>
<protein>
    <recommendedName>
        <fullName evidence="4">O-antigen ligase domain-containing protein</fullName>
    </recommendedName>
</protein>
<comment type="caution">
    <text evidence="2">The sequence shown here is derived from an EMBL/GenBank/DDBJ whole genome shotgun (WGS) entry which is preliminary data.</text>
</comment>
<dbReference type="EMBL" id="RQJO01000007">
    <property type="protein sequence ID" value="RRB06342.1"/>
    <property type="molecule type" value="Genomic_DNA"/>
</dbReference>